<name>A0A834GQU6_RHOSS</name>
<dbReference type="AlphaFoldDB" id="A0A834GQU6"/>
<evidence type="ECO:0000313" key="2">
    <source>
        <dbReference type="Proteomes" id="UP000626092"/>
    </source>
</evidence>
<dbReference type="OrthoDB" id="411145at2759"/>
<accession>A0A834GQU6</accession>
<dbReference type="Gene3D" id="3.40.190.80">
    <property type="match status" value="1"/>
</dbReference>
<comment type="caution">
    <text evidence="1">The sequence shown here is derived from an EMBL/GenBank/DDBJ whole genome shotgun (WGS) entry which is preliminary data.</text>
</comment>
<protein>
    <submittedName>
        <fullName evidence="1">Uncharacterized protein</fullName>
    </submittedName>
</protein>
<dbReference type="Gene3D" id="3.40.50.720">
    <property type="entry name" value="NAD(P)-binding Rossmann-like Domain"/>
    <property type="match status" value="2"/>
</dbReference>
<reference evidence="1" key="1">
    <citation type="submission" date="2019-11" db="EMBL/GenBank/DDBJ databases">
        <authorList>
            <person name="Liu Y."/>
            <person name="Hou J."/>
            <person name="Li T.-Q."/>
            <person name="Guan C.-H."/>
            <person name="Wu X."/>
            <person name="Wu H.-Z."/>
            <person name="Ling F."/>
            <person name="Zhang R."/>
            <person name="Shi X.-G."/>
            <person name="Ren J.-P."/>
            <person name="Chen E.-F."/>
            <person name="Sun J.-M."/>
        </authorList>
    </citation>
    <scope>NUCLEOTIDE SEQUENCE</scope>
    <source>
        <strain evidence="1">Adult_tree_wgs_1</strain>
        <tissue evidence="1">Leaves</tissue>
    </source>
</reference>
<dbReference type="SUPFAM" id="SSF52283">
    <property type="entry name" value="Formate/glycerate dehydrogenase catalytic domain-like"/>
    <property type="match status" value="1"/>
</dbReference>
<proteinExistence type="predicted"/>
<dbReference type="EMBL" id="WJXA01000007">
    <property type="protein sequence ID" value="KAF7137982.1"/>
    <property type="molecule type" value="Genomic_DNA"/>
</dbReference>
<gene>
    <name evidence="1" type="ORF">RHSIM_Rhsim07G0132700</name>
</gene>
<evidence type="ECO:0000313" key="1">
    <source>
        <dbReference type="EMBL" id="KAF7137982.1"/>
    </source>
</evidence>
<dbReference type="Proteomes" id="UP000626092">
    <property type="component" value="Unassembled WGS sequence"/>
</dbReference>
<keyword evidence="2" id="KW-1185">Reference proteome</keyword>
<sequence>MDNVDKDLEAGGVVIDAGGNPLDFSKGRCLDLDTGIIVTNPKLMPMLLKAVRESLDEKASSLKCEERRIRVTNTLDVLADDVADVATGLALATLRKICWVLTRVRNTLAAVTSIGGDRELLRKTRRPHPPAHHDDRLQDCVNCVIVDPRRKQTSQSGRKYLWLWEPKQLLAGLPLTLIRLPLLDYVIDDLFQTCFSSLLWILFFRNRIHPTGIVVLDFQQCVGYSLVDLITTITMRRLVTYHHLHQ</sequence>
<organism evidence="1 2">
    <name type="scientific">Rhododendron simsii</name>
    <name type="common">Sims's rhododendron</name>
    <dbReference type="NCBI Taxonomy" id="118357"/>
    <lineage>
        <taxon>Eukaryota</taxon>
        <taxon>Viridiplantae</taxon>
        <taxon>Streptophyta</taxon>
        <taxon>Embryophyta</taxon>
        <taxon>Tracheophyta</taxon>
        <taxon>Spermatophyta</taxon>
        <taxon>Magnoliopsida</taxon>
        <taxon>eudicotyledons</taxon>
        <taxon>Gunneridae</taxon>
        <taxon>Pentapetalae</taxon>
        <taxon>asterids</taxon>
        <taxon>Ericales</taxon>
        <taxon>Ericaceae</taxon>
        <taxon>Ericoideae</taxon>
        <taxon>Rhodoreae</taxon>
        <taxon>Rhododendron</taxon>
    </lineage>
</organism>
<dbReference type="SUPFAM" id="SSF56655">
    <property type="entry name" value="Carbohydrate phosphatase"/>
    <property type="match status" value="1"/>
</dbReference>